<dbReference type="InterPro" id="IPR055245">
    <property type="entry name" value="HTH_proteobacteria"/>
</dbReference>
<gene>
    <name evidence="3" type="ORF">MM415A01822_0012</name>
    <name evidence="2" type="ORF">MM415B00904_0015</name>
</gene>
<dbReference type="Pfam" id="PF14090">
    <property type="entry name" value="HTH_39"/>
    <property type="match status" value="1"/>
</dbReference>
<evidence type="ECO:0000259" key="1">
    <source>
        <dbReference type="Pfam" id="PF14090"/>
    </source>
</evidence>
<evidence type="ECO:0000313" key="3">
    <source>
        <dbReference type="EMBL" id="QJA75303.1"/>
    </source>
</evidence>
<dbReference type="AlphaFoldDB" id="A0A6M3JYZ5"/>
<dbReference type="EMBL" id="MT141448">
    <property type="protein sequence ID" value="QJA61647.1"/>
    <property type="molecule type" value="Genomic_DNA"/>
</dbReference>
<evidence type="ECO:0000313" key="2">
    <source>
        <dbReference type="EMBL" id="QJA61647.1"/>
    </source>
</evidence>
<proteinExistence type="predicted"/>
<sequence length="105" mass="11907">METQQDFCNSGSRTATEETIATHNLHQEEIKNGVPKVSQERGILQYLQAGGTLTPMDGLRLFNCWALSSRISDLNKKGFNIQARMETGENGKTYARYFMESTREE</sequence>
<name>A0A6M3JYZ5_9ZZZZ</name>
<organism evidence="3">
    <name type="scientific">viral metagenome</name>
    <dbReference type="NCBI Taxonomy" id="1070528"/>
    <lineage>
        <taxon>unclassified sequences</taxon>
        <taxon>metagenomes</taxon>
        <taxon>organismal metagenomes</taxon>
    </lineage>
</organism>
<feature type="domain" description="Winged helix-turn-helix" evidence="1">
    <location>
        <begin position="38"/>
        <end position="100"/>
    </location>
</feature>
<protein>
    <submittedName>
        <fullName evidence="3">Putative DNA binding, helix-turn-helix domain containing protein</fullName>
    </submittedName>
</protein>
<accession>A0A6M3JYZ5</accession>
<reference evidence="3" key="1">
    <citation type="submission" date="2020-03" db="EMBL/GenBank/DDBJ databases">
        <title>The deep terrestrial virosphere.</title>
        <authorList>
            <person name="Holmfeldt K."/>
            <person name="Nilsson E."/>
            <person name="Simone D."/>
            <person name="Lopez-Fernandez M."/>
            <person name="Wu X."/>
            <person name="de Brujin I."/>
            <person name="Lundin D."/>
            <person name="Andersson A."/>
            <person name="Bertilsson S."/>
            <person name="Dopson M."/>
        </authorList>
    </citation>
    <scope>NUCLEOTIDE SEQUENCE</scope>
    <source>
        <strain evidence="3">MM415A01822</strain>
        <strain evidence="2">MM415B00904</strain>
    </source>
</reference>
<dbReference type="EMBL" id="MT142154">
    <property type="protein sequence ID" value="QJA75303.1"/>
    <property type="molecule type" value="Genomic_DNA"/>
</dbReference>